<sequence length="184" mass="20515">MEELELIIEATKEGMEASLKHLESSFNKIRAGRANPAMLQSILVEYYGSLTPLSQIANISVPDGMTLSIQPWEKANLGPIEKAIFQANLGFTPSNNGETIIINIPPLTEERRKDLVKQAKAECENAKIGIRKARQEANNDIKKTDGISDDLKKNGEEKIQVLTDKYTKLAEEYLAVKEKEIMTV</sequence>
<evidence type="ECO:0000256" key="6">
    <source>
        <dbReference type="HAMAP-Rule" id="MF_00040"/>
    </source>
</evidence>
<comment type="subcellular location">
    <subcellularLocation>
        <location evidence="1 6">Cytoplasm</location>
    </subcellularLocation>
</comment>
<evidence type="ECO:0000256" key="7">
    <source>
        <dbReference type="SAM" id="Coils"/>
    </source>
</evidence>
<dbReference type="EMBL" id="PSZM01000001">
    <property type="protein sequence ID" value="PQL95536.1"/>
    <property type="molecule type" value="Genomic_DNA"/>
</dbReference>
<dbReference type="HAMAP" id="MF_00040">
    <property type="entry name" value="RRF"/>
    <property type="match status" value="1"/>
</dbReference>
<dbReference type="Pfam" id="PF01765">
    <property type="entry name" value="RRF"/>
    <property type="match status" value="1"/>
</dbReference>
<dbReference type="FunFam" id="3.30.1360.40:FF:000001">
    <property type="entry name" value="Ribosome-recycling factor"/>
    <property type="match status" value="1"/>
</dbReference>
<dbReference type="NCBIfam" id="TIGR00496">
    <property type="entry name" value="frr"/>
    <property type="match status" value="1"/>
</dbReference>
<accession>A0A2S8AGY6</accession>
<dbReference type="Gene3D" id="3.30.1360.40">
    <property type="match status" value="1"/>
</dbReference>
<feature type="domain" description="Ribosome recycling factor" evidence="8">
    <location>
        <begin position="23"/>
        <end position="182"/>
    </location>
</feature>
<evidence type="ECO:0000256" key="2">
    <source>
        <dbReference type="ARBA" id="ARBA00005912"/>
    </source>
</evidence>
<evidence type="ECO:0000256" key="3">
    <source>
        <dbReference type="ARBA" id="ARBA00022490"/>
    </source>
</evidence>
<evidence type="ECO:0000256" key="1">
    <source>
        <dbReference type="ARBA" id="ARBA00004496"/>
    </source>
</evidence>
<gene>
    <name evidence="6" type="primary">frr</name>
    <name evidence="9" type="ORF">C4S77_01715</name>
</gene>
<evidence type="ECO:0000313" key="9">
    <source>
        <dbReference type="EMBL" id="PQL95536.1"/>
    </source>
</evidence>
<dbReference type="RefSeq" id="WP_105245600.1">
    <property type="nucleotide sequence ID" value="NZ_PSZM01000001.1"/>
</dbReference>
<feature type="coiled-coil region" evidence="7">
    <location>
        <begin position="116"/>
        <end position="172"/>
    </location>
</feature>
<name>A0A2S8AGY6_9FLAO</name>
<dbReference type="PANTHER" id="PTHR20982:SF3">
    <property type="entry name" value="MITOCHONDRIAL RIBOSOME RECYCLING FACTOR PSEUDO 1"/>
    <property type="match status" value="1"/>
</dbReference>
<keyword evidence="10" id="KW-1185">Reference proteome</keyword>
<dbReference type="GO" id="GO:0006415">
    <property type="term" value="P:translational termination"/>
    <property type="evidence" value="ECO:0007669"/>
    <property type="project" value="UniProtKB-UniRule"/>
</dbReference>
<dbReference type="InterPro" id="IPR023584">
    <property type="entry name" value="Ribosome_recyc_fac_dom"/>
</dbReference>
<dbReference type="OrthoDB" id="9804006at2"/>
<evidence type="ECO:0000256" key="5">
    <source>
        <dbReference type="ARBA" id="ARBA00025050"/>
    </source>
</evidence>
<comment type="function">
    <text evidence="5 6">Responsible for the release of ribosomes from messenger RNA at the termination of protein biosynthesis. May increase the efficiency of translation by recycling ribosomes from one round of translation to another.</text>
</comment>
<reference evidence="9 10" key="1">
    <citation type="submission" date="2018-02" db="EMBL/GenBank/DDBJ databases">
        <title>Genome sequences of Apibacter spp., gut symbionts of Asian honey bees.</title>
        <authorList>
            <person name="Kwong W.K."/>
            <person name="Steele M.I."/>
            <person name="Moran N.A."/>
        </authorList>
    </citation>
    <scope>NUCLEOTIDE SEQUENCE [LARGE SCALE GENOMIC DNA]</scope>
    <source>
        <strain evidence="10">wkB301</strain>
    </source>
</reference>
<dbReference type="CDD" id="cd00520">
    <property type="entry name" value="RRF"/>
    <property type="match status" value="1"/>
</dbReference>
<keyword evidence="7" id="KW-0175">Coiled coil</keyword>
<dbReference type="GO" id="GO:0043023">
    <property type="term" value="F:ribosomal large subunit binding"/>
    <property type="evidence" value="ECO:0007669"/>
    <property type="project" value="TreeGrafter"/>
</dbReference>
<keyword evidence="3 6" id="KW-0963">Cytoplasm</keyword>
<dbReference type="InterPro" id="IPR036191">
    <property type="entry name" value="RRF_sf"/>
</dbReference>
<keyword evidence="4 6" id="KW-0648">Protein biosynthesis</keyword>
<comment type="similarity">
    <text evidence="2 6">Belongs to the RRF family.</text>
</comment>
<dbReference type="GO" id="GO:0005737">
    <property type="term" value="C:cytoplasm"/>
    <property type="evidence" value="ECO:0007669"/>
    <property type="project" value="UniProtKB-SubCell"/>
</dbReference>
<dbReference type="AlphaFoldDB" id="A0A2S8AGY6"/>
<evidence type="ECO:0000256" key="4">
    <source>
        <dbReference type="ARBA" id="ARBA00022917"/>
    </source>
</evidence>
<dbReference type="SUPFAM" id="SSF55194">
    <property type="entry name" value="Ribosome recycling factor, RRF"/>
    <property type="match status" value="1"/>
</dbReference>
<dbReference type="Proteomes" id="UP000238042">
    <property type="component" value="Unassembled WGS sequence"/>
</dbReference>
<comment type="caution">
    <text evidence="9">The sequence shown here is derived from an EMBL/GenBank/DDBJ whole genome shotgun (WGS) entry which is preliminary data.</text>
</comment>
<evidence type="ECO:0000313" key="10">
    <source>
        <dbReference type="Proteomes" id="UP000238042"/>
    </source>
</evidence>
<dbReference type="PANTHER" id="PTHR20982">
    <property type="entry name" value="RIBOSOME RECYCLING FACTOR"/>
    <property type="match status" value="1"/>
</dbReference>
<proteinExistence type="inferred from homology"/>
<evidence type="ECO:0000259" key="8">
    <source>
        <dbReference type="Pfam" id="PF01765"/>
    </source>
</evidence>
<dbReference type="InterPro" id="IPR002661">
    <property type="entry name" value="Ribosome_recyc_fac"/>
</dbReference>
<organism evidence="9 10">
    <name type="scientific">Apibacter adventoris</name>
    <dbReference type="NCBI Taxonomy" id="1679466"/>
    <lineage>
        <taxon>Bacteria</taxon>
        <taxon>Pseudomonadati</taxon>
        <taxon>Bacteroidota</taxon>
        <taxon>Flavobacteriia</taxon>
        <taxon>Flavobacteriales</taxon>
        <taxon>Weeksellaceae</taxon>
        <taxon>Apibacter</taxon>
    </lineage>
</organism>
<dbReference type="Gene3D" id="1.10.132.20">
    <property type="entry name" value="Ribosome-recycling factor"/>
    <property type="match status" value="1"/>
</dbReference>
<dbReference type="FunFam" id="1.10.132.20:FF:000001">
    <property type="entry name" value="Ribosome-recycling factor"/>
    <property type="match status" value="1"/>
</dbReference>
<protein>
    <recommendedName>
        <fullName evidence="6">Ribosome-recycling factor</fullName>
        <shortName evidence="6">RRF</shortName>
    </recommendedName>
    <alternativeName>
        <fullName evidence="6">Ribosome-releasing factor</fullName>
    </alternativeName>
</protein>